<dbReference type="STRING" id="400055.SAMN04490243_0981"/>
<proteinExistence type="predicted"/>
<protein>
    <submittedName>
        <fullName evidence="2">Uncharacterized protein</fullName>
    </submittedName>
</protein>
<evidence type="ECO:0000313" key="3">
    <source>
        <dbReference type="Proteomes" id="UP000199534"/>
    </source>
</evidence>
<keyword evidence="1" id="KW-0812">Transmembrane</keyword>
<name>A0A1I6FZV2_9FLAO</name>
<organism evidence="2 3">
    <name type="scientific">Robiginitalea myxolifaciens</name>
    <dbReference type="NCBI Taxonomy" id="400055"/>
    <lineage>
        <taxon>Bacteria</taxon>
        <taxon>Pseudomonadati</taxon>
        <taxon>Bacteroidota</taxon>
        <taxon>Flavobacteriia</taxon>
        <taxon>Flavobacteriales</taxon>
        <taxon>Flavobacteriaceae</taxon>
        <taxon>Robiginitalea</taxon>
    </lineage>
</organism>
<keyword evidence="1" id="KW-1133">Transmembrane helix</keyword>
<accession>A0A1I6FZV2</accession>
<reference evidence="2 3" key="1">
    <citation type="submission" date="2016-10" db="EMBL/GenBank/DDBJ databases">
        <authorList>
            <person name="de Groot N.N."/>
        </authorList>
    </citation>
    <scope>NUCLEOTIDE SEQUENCE [LARGE SCALE GENOMIC DNA]</scope>
    <source>
        <strain evidence="2 3">DSM 21019</strain>
    </source>
</reference>
<dbReference type="Proteomes" id="UP000199534">
    <property type="component" value="Unassembled WGS sequence"/>
</dbReference>
<keyword evidence="1" id="KW-0472">Membrane</keyword>
<gene>
    <name evidence="2" type="ORF">SAMN04490243_0981</name>
</gene>
<evidence type="ECO:0000313" key="2">
    <source>
        <dbReference type="EMBL" id="SFR35377.1"/>
    </source>
</evidence>
<evidence type="ECO:0000256" key="1">
    <source>
        <dbReference type="SAM" id="Phobius"/>
    </source>
</evidence>
<feature type="transmembrane region" description="Helical" evidence="1">
    <location>
        <begin position="34"/>
        <end position="54"/>
    </location>
</feature>
<dbReference type="RefSeq" id="WP_092981104.1">
    <property type="nucleotide sequence ID" value="NZ_FOYQ01000001.1"/>
</dbReference>
<dbReference type="EMBL" id="FOYQ01000001">
    <property type="protein sequence ID" value="SFR35377.1"/>
    <property type="molecule type" value="Genomic_DNA"/>
</dbReference>
<keyword evidence="3" id="KW-1185">Reference proteome</keyword>
<sequence length="68" mass="7396">MNKILLIVLLLIAIGLIAFNVTMVDPADIFGKDSIVAMIGILACLCAIVLLLIFNNAKRIQKKLEEEG</sequence>
<dbReference type="AlphaFoldDB" id="A0A1I6FZV2"/>